<organism evidence="2">
    <name type="scientific">viral metagenome</name>
    <dbReference type="NCBI Taxonomy" id="1070528"/>
    <lineage>
        <taxon>unclassified sequences</taxon>
        <taxon>metagenomes</taxon>
        <taxon>organismal metagenomes</taxon>
    </lineage>
</organism>
<evidence type="ECO:0000313" key="2">
    <source>
        <dbReference type="EMBL" id="QHT31596.1"/>
    </source>
</evidence>
<accession>A0A6C0EQZ1</accession>
<reference evidence="2" key="1">
    <citation type="journal article" date="2020" name="Nature">
        <title>Giant virus diversity and host interactions through global metagenomics.</title>
        <authorList>
            <person name="Schulz F."/>
            <person name="Roux S."/>
            <person name="Paez-Espino D."/>
            <person name="Jungbluth S."/>
            <person name="Walsh D.A."/>
            <person name="Denef V.J."/>
            <person name="McMahon K.D."/>
            <person name="Konstantinidis K.T."/>
            <person name="Eloe-Fadrosh E.A."/>
            <person name="Kyrpides N.C."/>
            <person name="Woyke T."/>
        </authorList>
    </citation>
    <scope>NUCLEOTIDE SEQUENCE</scope>
    <source>
        <strain evidence="2">GVMAG-M-3300009155-48</strain>
    </source>
</reference>
<name>A0A6C0EQZ1_9ZZZZ</name>
<protein>
    <submittedName>
        <fullName evidence="2">Uncharacterized protein</fullName>
    </submittedName>
</protein>
<dbReference type="AlphaFoldDB" id="A0A6C0EQZ1"/>
<feature type="transmembrane region" description="Helical" evidence="1">
    <location>
        <begin position="12"/>
        <end position="30"/>
    </location>
</feature>
<dbReference type="EMBL" id="MN738924">
    <property type="protein sequence ID" value="QHT31596.1"/>
    <property type="molecule type" value="Genomic_DNA"/>
</dbReference>
<keyword evidence="1" id="KW-0812">Transmembrane</keyword>
<sequence>MQKTVLQVCPQYDLYYLFSLYNICILYNRINKMNTTKNNTRRKKWSLKYKRSINCKKPKGFSQRQHCKYGKRPKTIKKWT</sequence>
<keyword evidence="1" id="KW-1133">Transmembrane helix</keyword>
<keyword evidence="1" id="KW-0472">Membrane</keyword>
<evidence type="ECO:0000256" key="1">
    <source>
        <dbReference type="SAM" id="Phobius"/>
    </source>
</evidence>
<proteinExistence type="predicted"/>